<sequence>MGEEEQEFLEDNLRTIGAITQRYLKYPSIAGQLGQEGINAVEFYLHPNGDISDLRLIRSVGYTLLDKNSLKTIEVAYKDYPRPKTKTKIRIKVYYKIYGR</sequence>
<keyword evidence="3" id="KW-1133">Transmembrane helix</keyword>
<gene>
    <name evidence="6" type="primary">TONB_1</name>
    <name evidence="6" type="ordered locus">WS1055</name>
</gene>
<comment type="subcellular location">
    <subcellularLocation>
        <location evidence="1">Membrane</location>
        <topology evidence="1">Single-pass membrane protein</topology>
    </subcellularLocation>
</comment>
<evidence type="ECO:0000256" key="3">
    <source>
        <dbReference type="ARBA" id="ARBA00022989"/>
    </source>
</evidence>
<keyword evidence="2" id="KW-0812">Transmembrane</keyword>
<dbReference type="STRING" id="273121.WS1055"/>
<dbReference type="AlphaFoldDB" id="Q7MRT5"/>
<dbReference type="NCBIfam" id="TIGR01352">
    <property type="entry name" value="tonB_Cterm"/>
    <property type="match status" value="1"/>
</dbReference>
<name>Q7MRT5_WOLSU</name>
<dbReference type="InterPro" id="IPR037682">
    <property type="entry name" value="TonB_C"/>
</dbReference>
<keyword evidence="7" id="KW-1185">Reference proteome</keyword>
<evidence type="ECO:0000256" key="4">
    <source>
        <dbReference type="ARBA" id="ARBA00023136"/>
    </source>
</evidence>
<evidence type="ECO:0000259" key="5">
    <source>
        <dbReference type="PROSITE" id="PS52015"/>
    </source>
</evidence>
<dbReference type="InterPro" id="IPR006260">
    <property type="entry name" value="TonB/TolA_C"/>
</dbReference>
<protein>
    <recommendedName>
        <fullName evidence="5">TonB C-terminal domain-containing protein</fullName>
    </recommendedName>
</protein>
<dbReference type="EMBL" id="BX571659">
    <property type="protein sequence ID" value="CAE10154.1"/>
    <property type="molecule type" value="Genomic_DNA"/>
</dbReference>
<dbReference type="eggNOG" id="COG0810">
    <property type="taxonomic scope" value="Bacteria"/>
</dbReference>
<dbReference type="Pfam" id="PF03544">
    <property type="entry name" value="TonB_C"/>
    <property type="match status" value="1"/>
</dbReference>
<dbReference type="SUPFAM" id="SSF74653">
    <property type="entry name" value="TolA/TonB C-terminal domain"/>
    <property type="match status" value="1"/>
</dbReference>
<dbReference type="GO" id="GO:0016020">
    <property type="term" value="C:membrane"/>
    <property type="evidence" value="ECO:0007669"/>
    <property type="project" value="UniProtKB-SubCell"/>
</dbReference>
<feature type="domain" description="TonB C-terminal" evidence="5">
    <location>
        <begin position="11"/>
        <end position="100"/>
    </location>
</feature>
<reference evidence="6 7" key="1">
    <citation type="journal article" date="2003" name="Proc. Natl. Acad. Sci. U.S.A.">
        <title>Complete genome sequence and analysis of Wolinella succinogenes.</title>
        <authorList>
            <person name="Baar C."/>
            <person name="Eppinger M."/>
            <person name="Raddatz G."/>
            <person name="Simon JM."/>
            <person name="Lanz C."/>
            <person name="Klimmek O."/>
            <person name="Nandakumar R."/>
            <person name="Gross R."/>
            <person name="Rosinus A."/>
            <person name="Keller H."/>
            <person name="Jagtap P."/>
            <person name="Linke B."/>
            <person name="Meyer F."/>
            <person name="Lederer H."/>
            <person name="Schuster S.C."/>
        </authorList>
    </citation>
    <scope>NUCLEOTIDE SEQUENCE [LARGE SCALE GENOMIC DNA]</scope>
    <source>
        <strain evidence="7">ATCC 29543 / DSM 1740 / CCUG 13145 / JCM 31913 / LMG 7466 / NCTC 11488 / FDC 602W</strain>
    </source>
</reference>
<dbReference type="GO" id="GO:0055085">
    <property type="term" value="P:transmembrane transport"/>
    <property type="evidence" value="ECO:0007669"/>
    <property type="project" value="InterPro"/>
</dbReference>
<dbReference type="KEGG" id="wsu:WS1055"/>
<evidence type="ECO:0000256" key="1">
    <source>
        <dbReference type="ARBA" id="ARBA00004167"/>
    </source>
</evidence>
<dbReference type="HOGENOM" id="CLU_2304929_0_0_7"/>
<dbReference type="Gene3D" id="3.30.1150.10">
    <property type="match status" value="1"/>
</dbReference>
<evidence type="ECO:0000256" key="2">
    <source>
        <dbReference type="ARBA" id="ARBA00022692"/>
    </source>
</evidence>
<proteinExistence type="predicted"/>
<organism evidence="7">
    <name type="scientific">Wolinella succinogenes (strain ATCC 29543 / DSM 1740 / CCUG 13145 / JCM 31913 / LMG 7466 / NCTC 11488 / FDC 602W)</name>
    <name type="common">Vibrio succinogenes</name>
    <dbReference type="NCBI Taxonomy" id="273121"/>
    <lineage>
        <taxon>Bacteria</taxon>
        <taxon>Pseudomonadati</taxon>
        <taxon>Campylobacterota</taxon>
        <taxon>Epsilonproteobacteria</taxon>
        <taxon>Campylobacterales</taxon>
        <taxon>Helicobacteraceae</taxon>
        <taxon>Wolinella</taxon>
    </lineage>
</organism>
<keyword evidence="4" id="KW-0472">Membrane</keyword>
<accession>Q7MRT5</accession>
<evidence type="ECO:0000313" key="7">
    <source>
        <dbReference type="Proteomes" id="UP000000422"/>
    </source>
</evidence>
<dbReference type="PROSITE" id="PS52015">
    <property type="entry name" value="TONB_CTD"/>
    <property type="match status" value="1"/>
</dbReference>
<dbReference type="Proteomes" id="UP000000422">
    <property type="component" value="Chromosome"/>
</dbReference>
<evidence type="ECO:0000313" key="6">
    <source>
        <dbReference type="EMBL" id="CAE10154.1"/>
    </source>
</evidence>